<gene>
    <name evidence="2" type="ORF">BRADI_3g06071v3</name>
</gene>
<reference evidence="3" key="3">
    <citation type="submission" date="2018-08" db="UniProtKB">
        <authorList>
            <consortium name="EnsemblPlants"/>
        </authorList>
    </citation>
    <scope>IDENTIFICATION</scope>
    <source>
        <strain evidence="3">cv. Bd21</strain>
    </source>
</reference>
<dbReference type="Gramene" id="PNT66039">
    <property type="protein sequence ID" value="PNT66039"/>
    <property type="gene ID" value="BRADI_3g06071v3"/>
</dbReference>
<dbReference type="EnsemblPlants" id="PNT66039">
    <property type="protein sequence ID" value="PNT66039"/>
    <property type="gene ID" value="BRADI_3g06071v3"/>
</dbReference>
<reference evidence="2" key="2">
    <citation type="submission" date="2017-06" db="EMBL/GenBank/DDBJ databases">
        <title>WGS assembly of Brachypodium distachyon.</title>
        <authorList>
            <consortium name="The International Brachypodium Initiative"/>
            <person name="Lucas S."/>
            <person name="Harmon-Smith M."/>
            <person name="Lail K."/>
            <person name="Tice H."/>
            <person name="Grimwood J."/>
            <person name="Bruce D."/>
            <person name="Barry K."/>
            <person name="Shu S."/>
            <person name="Lindquist E."/>
            <person name="Wang M."/>
            <person name="Pitluck S."/>
            <person name="Vogel J.P."/>
            <person name="Garvin D.F."/>
            <person name="Mockler T.C."/>
            <person name="Schmutz J."/>
            <person name="Rokhsar D."/>
            <person name="Bevan M.W."/>
        </authorList>
    </citation>
    <scope>NUCLEOTIDE SEQUENCE</scope>
    <source>
        <strain evidence="2">Bd21</strain>
    </source>
</reference>
<feature type="region of interest" description="Disordered" evidence="1">
    <location>
        <begin position="1"/>
        <end position="67"/>
    </location>
</feature>
<evidence type="ECO:0000313" key="4">
    <source>
        <dbReference type="Proteomes" id="UP000008810"/>
    </source>
</evidence>
<evidence type="ECO:0000313" key="2">
    <source>
        <dbReference type="EMBL" id="PNT66039.1"/>
    </source>
</evidence>
<name>A0A2K2CVI7_BRADI</name>
<dbReference type="AlphaFoldDB" id="A0A2K2CVI7"/>
<sequence>MEEDSRRRTSAIAGGPAGGGWVEEGGAGGGGLVEAAPRAGRRTGVGDGARGEAGWWPAVEEAGAGQG</sequence>
<dbReference type="InParanoid" id="A0A2K2CVI7"/>
<feature type="compositionally biased region" description="Gly residues" evidence="1">
    <location>
        <begin position="15"/>
        <end position="32"/>
    </location>
</feature>
<keyword evidence="4" id="KW-1185">Reference proteome</keyword>
<evidence type="ECO:0000313" key="3">
    <source>
        <dbReference type="EnsemblPlants" id="PNT66039"/>
    </source>
</evidence>
<reference evidence="2 3" key="1">
    <citation type="journal article" date="2010" name="Nature">
        <title>Genome sequencing and analysis of the model grass Brachypodium distachyon.</title>
        <authorList>
            <consortium name="International Brachypodium Initiative"/>
        </authorList>
    </citation>
    <scope>NUCLEOTIDE SEQUENCE [LARGE SCALE GENOMIC DNA]</scope>
    <source>
        <strain evidence="2 3">Bd21</strain>
    </source>
</reference>
<proteinExistence type="predicted"/>
<accession>A0A2K2CVI7</accession>
<dbReference type="EMBL" id="CM000882">
    <property type="protein sequence ID" value="PNT66039.1"/>
    <property type="molecule type" value="Genomic_DNA"/>
</dbReference>
<organism evidence="2">
    <name type="scientific">Brachypodium distachyon</name>
    <name type="common">Purple false brome</name>
    <name type="synonym">Trachynia distachya</name>
    <dbReference type="NCBI Taxonomy" id="15368"/>
    <lineage>
        <taxon>Eukaryota</taxon>
        <taxon>Viridiplantae</taxon>
        <taxon>Streptophyta</taxon>
        <taxon>Embryophyta</taxon>
        <taxon>Tracheophyta</taxon>
        <taxon>Spermatophyta</taxon>
        <taxon>Magnoliopsida</taxon>
        <taxon>Liliopsida</taxon>
        <taxon>Poales</taxon>
        <taxon>Poaceae</taxon>
        <taxon>BOP clade</taxon>
        <taxon>Pooideae</taxon>
        <taxon>Stipodae</taxon>
        <taxon>Brachypodieae</taxon>
        <taxon>Brachypodium</taxon>
    </lineage>
</organism>
<evidence type="ECO:0000256" key="1">
    <source>
        <dbReference type="SAM" id="MobiDB-lite"/>
    </source>
</evidence>
<dbReference type="Proteomes" id="UP000008810">
    <property type="component" value="Chromosome 3"/>
</dbReference>
<protein>
    <submittedName>
        <fullName evidence="2 3">Uncharacterized protein</fullName>
    </submittedName>
</protein>